<dbReference type="Proteomes" id="UP000663792">
    <property type="component" value="Unassembled WGS sequence"/>
</dbReference>
<comment type="caution">
    <text evidence="2">The sequence shown here is derived from an EMBL/GenBank/DDBJ whole genome shotgun (WGS) entry which is preliminary data.</text>
</comment>
<dbReference type="SUPFAM" id="SSF48173">
    <property type="entry name" value="Cryptochrome/photolyase FAD-binding domain"/>
    <property type="match status" value="1"/>
</dbReference>
<feature type="compositionally biased region" description="Basic and acidic residues" evidence="1">
    <location>
        <begin position="165"/>
        <end position="187"/>
    </location>
</feature>
<dbReference type="EMBL" id="JAERWK010000003">
    <property type="protein sequence ID" value="MBM9466056.1"/>
    <property type="molecule type" value="Genomic_DNA"/>
</dbReference>
<dbReference type="PANTHER" id="PTHR38657">
    <property type="entry name" value="SLR1343 PROTEIN"/>
    <property type="match status" value="1"/>
</dbReference>
<dbReference type="InterPro" id="IPR007357">
    <property type="entry name" value="PhrB-like"/>
</dbReference>
<dbReference type="AlphaFoldDB" id="A0A938YAJ1"/>
<dbReference type="PANTHER" id="PTHR38657:SF1">
    <property type="entry name" value="SLR1343 PROTEIN"/>
    <property type="match status" value="1"/>
</dbReference>
<dbReference type="Pfam" id="PF04244">
    <property type="entry name" value="DPRP"/>
    <property type="match status" value="1"/>
</dbReference>
<accession>A0A938YAJ1</accession>
<dbReference type="Gene3D" id="1.25.40.80">
    <property type="match status" value="1"/>
</dbReference>
<name>A0A938YAJ1_9ACTN</name>
<feature type="region of interest" description="Disordered" evidence="1">
    <location>
        <begin position="160"/>
        <end position="197"/>
    </location>
</feature>
<evidence type="ECO:0000313" key="2">
    <source>
        <dbReference type="EMBL" id="MBM9466056.1"/>
    </source>
</evidence>
<dbReference type="Gene3D" id="1.10.579.10">
    <property type="entry name" value="DNA Cyclobutane Dipyrimidine Photolyase, subunit A, domain 3"/>
    <property type="match status" value="1"/>
</dbReference>
<gene>
    <name evidence="2" type="ORF">JL106_02025</name>
</gene>
<proteinExistence type="predicted"/>
<dbReference type="InterPro" id="IPR036134">
    <property type="entry name" value="Crypto/Photolyase_FAD-like_sf"/>
</dbReference>
<dbReference type="Gene3D" id="3.40.50.620">
    <property type="entry name" value="HUPs"/>
    <property type="match status" value="1"/>
</dbReference>
<reference evidence="2" key="1">
    <citation type="submission" date="2021-01" db="EMBL/GenBank/DDBJ databases">
        <title>YIM 132084 draft genome.</title>
        <authorList>
            <person name="An D."/>
        </authorList>
    </citation>
    <scope>NUCLEOTIDE SEQUENCE</scope>
    <source>
        <strain evidence="2">YIM 132084</strain>
    </source>
</reference>
<dbReference type="InterPro" id="IPR014729">
    <property type="entry name" value="Rossmann-like_a/b/a_fold"/>
</dbReference>
<organism evidence="2 3">
    <name type="scientific">Nakamurella leprariae</name>
    <dbReference type="NCBI Taxonomy" id="2803911"/>
    <lineage>
        <taxon>Bacteria</taxon>
        <taxon>Bacillati</taxon>
        <taxon>Actinomycetota</taxon>
        <taxon>Actinomycetes</taxon>
        <taxon>Nakamurellales</taxon>
        <taxon>Nakamurellaceae</taxon>
        <taxon>Nakamurella</taxon>
    </lineage>
</organism>
<evidence type="ECO:0000313" key="3">
    <source>
        <dbReference type="Proteomes" id="UP000663792"/>
    </source>
</evidence>
<protein>
    <submittedName>
        <fullName evidence="2">Cryptochrome/photolyase family protein</fullName>
    </submittedName>
</protein>
<dbReference type="InterPro" id="IPR052551">
    <property type="entry name" value="UV-DNA_repair_photolyase"/>
</dbReference>
<keyword evidence="3" id="KW-1185">Reference proteome</keyword>
<evidence type="ECO:0000256" key="1">
    <source>
        <dbReference type="SAM" id="MobiDB-lite"/>
    </source>
</evidence>
<dbReference type="Gene3D" id="1.10.10.1710">
    <property type="entry name" value="Deoxyribodipyrimidine photolyase-related"/>
    <property type="match status" value="1"/>
</dbReference>
<sequence length="515" mass="59951">MVPTEGNDVRWLFADQLGPHFLDGDDQRVLLVESRRVFARRRFHRQKAHLVLSAMRHRAAELGERCTFRQADRYRDVFDHRPRAVRGPLTVSHPTTFAARDFVQSLDRVQMLPARGYATEMDEFARWAAGRRGHQLRMEDFYRGTRRRLDLLMDGDEPLGGRWNYDAENREPPPKPKARPELTDPDQRSVLGVPGPWWPDEDEIDEQVRADLDRWEADGDVTFVGRDGPRQFPATRTEALTALRHFLDHRLRAFGRYEDAMMSGDPWMAHSLLSATINLGLLDPVEVVHAAESAYRDRPDQYSLAAVEGFVRQVIGWREYMWQLYWWFGPEYRHLNELRATKPLPKWFVELDADAVQARCLSDVLGDLRDHGWVHHIPRLMVLGNYALQRGWRPDQLTDWFHRSFVDGYDWVMLTNVVGMSQYADGGRMVTKPYAGGGAYINRMSDYCGQCPYSPTVRVGEQACPFAAGYWWFVHRHRDRFAGNHRMRQAIRGLDRLRDLEALVEQEEHRGSRGP</sequence>